<dbReference type="SUPFAM" id="SSF56112">
    <property type="entry name" value="Protein kinase-like (PK-like)"/>
    <property type="match status" value="1"/>
</dbReference>
<sequence length="550" mass="62970">MVPSQPLTSSTSWTTVATDSTFWSELAQTLLPIYVNNCRWFAGKARQQTGFTVQTIHTLTLSDGDVAFLLILEATYADGIPEHYLLPLSFLTGSIVDVPDKGRIGEAILGGQSGLLIDAIYDERFRHALFANIYTNQVIPQSDGQLIFRKGKGLEEGDENLSSRVLPVDSSNSAMTFGDKYFLKLYRKLFQETNPEVDMVAFLTDESNFNHIPAFGGSISWQQANTNPSGERSNITLGMMQRMVQNDKDSWMQTGDYLNDFLFAVPQRLFAIREDVFEKVELLGKRTGEMHCALYKPEANEAFAPEPFTDEYREFLIKRFGDLLERRYALLIDNYTKLDPQTQRLAWVFMEAREMIETFIDDFRNRPIDSLRIRIHGDYHLGQVLATGHDFVVIDFEGEPESSITERKIKHSPLKDVAGMIRSYHYAVSAKLFNSIETDALHPEHLQRVSDRWFYLIRDTFLNSYLDVFGTPHPLFKNNNEVNFLLLVYLLEKAVYELGYEISYRPSWVKIPLRGIIDVVREIEKIRLSDGESVPNIPMLQTALLQSKSE</sequence>
<dbReference type="GO" id="GO:0016301">
    <property type="term" value="F:kinase activity"/>
    <property type="evidence" value="ECO:0007669"/>
    <property type="project" value="UniProtKB-KW"/>
</dbReference>
<keyword evidence="11" id="KW-1185">Reference proteome</keyword>
<evidence type="ECO:0000256" key="6">
    <source>
        <dbReference type="ARBA" id="ARBA00022840"/>
    </source>
</evidence>
<evidence type="ECO:0000256" key="4">
    <source>
        <dbReference type="ARBA" id="ARBA00022679"/>
    </source>
</evidence>
<keyword evidence="4" id="KW-0808">Transferase</keyword>
<dbReference type="Proteomes" id="UP000501802">
    <property type="component" value="Chromosome"/>
</dbReference>
<comment type="catalytic activity">
    <reaction evidence="8">
        <text>D-maltose + ATP = alpha-maltose 1-phosphate + ADP + H(+)</text>
        <dbReference type="Rhea" id="RHEA:31915"/>
        <dbReference type="ChEBI" id="CHEBI:15378"/>
        <dbReference type="ChEBI" id="CHEBI:17306"/>
        <dbReference type="ChEBI" id="CHEBI:30616"/>
        <dbReference type="ChEBI" id="CHEBI:63576"/>
        <dbReference type="ChEBI" id="CHEBI:456216"/>
        <dbReference type="EC" id="2.7.1.175"/>
    </reaction>
</comment>
<dbReference type="InterPro" id="IPR040999">
    <property type="entry name" value="Mak_N_cap"/>
</dbReference>
<dbReference type="Gene3D" id="3.90.1200.10">
    <property type="match status" value="1"/>
</dbReference>
<comment type="similarity">
    <text evidence="1">Belongs to the aminoglycoside phosphotransferase family.</text>
</comment>
<organism evidence="10 11">
    <name type="scientific">Spirosoma aureum</name>
    <dbReference type="NCBI Taxonomy" id="2692134"/>
    <lineage>
        <taxon>Bacteria</taxon>
        <taxon>Pseudomonadati</taxon>
        <taxon>Bacteroidota</taxon>
        <taxon>Cytophagia</taxon>
        <taxon>Cytophagales</taxon>
        <taxon>Cytophagaceae</taxon>
        <taxon>Spirosoma</taxon>
    </lineage>
</organism>
<feature type="domain" description="Maltokinase N-terminal cap" evidence="9">
    <location>
        <begin position="34"/>
        <end position="122"/>
    </location>
</feature>
<dbReference type="GO" id="GO:0005524">
    <property type="term" value="F:ATP binding"/>
    <property type="evidence" value="ECO:0007669"/>
    <property type="project" value="UniProtKB-KW"/>
</dbReference>
<evidence type="ECO:0000313" key="11">
    <source>
        <dbReference type="Proteomes" id="UP000501802"/>
    </source>
</evidence>
<evidence type="ECO:0000259" key="9">
    <source>
        <dbReference type="Pfam" id="PF18085"/>
    </source>
</evidence>
<accession>A0A6G9AK44</accession>
<dbReference type="Pfam" id="PF18085">
    <property type="entry name" value="Mak_N_cap"/>
    <property type="match status" value="1"/>
</dbReference>
<dbReference type="InterPro" id="IPR012811">
    <property type="entry name" value="TreS_maltokin_C_dom"/>
</dbReference>
<evidence type="ECO:0000256" key="2">
    <source>
        <dbReference type="ARBA" id="ARBA00011962"/>
    </source>
</evidence>
<reference evidence="10 11" key="1">
    <citation type="submission" date="2020-03" db="EMBL/GenBank/DDBJ databases">
        <authorList>
            <person name="Kim M.K."/>
        </authorList>
    </citation>
    <scope>NUCLEOTIDE SEQUENCE [LARGE SCALE GENOMIC DNA]</scope>
    <source>
        <strain evidence="10 11">BT328</strain>
    </source>
</reference>
<evidence type="ECO:0000256" key="7">
    <source>
        <dbReference type="ARBA" id="ARBA00031251"/>
    </source>
</evidence>
<name>A0A6G9AK44_9BACT</name>
<dbReference type="KEGG" id="spib:G8759_07985"/>
<dbReference type="RefSeq" id="WP_167206789.1">
    <property type="nucleotide sequence ID" value="NZ_CP050063.1"/>
</dbReference>
<dbReference type="NCBIfam" id="TIGR02457">
    <property type="entry name" value="TreS_Cterm"/>
    <property type="match status" value="1"/>
</dbReference>
<protein>
    <recommendedName>
        <fullName evidence="3">Maltokinase</fullName>
        <ecNumber evidence="2">2.7.1.175</ecNumber>
    </recommendedName>
    <alternativeName>
        <fullName evidence="7">Maltose-1-phosphate synthase</fullName>
    </alternativeName>
</protein>
<evidence type="ECO:0000256" key="3">
    <source>
        <dbReference type="ARBA" id="ARBA00013882"/>
    </source>
</evidence>
<evidence type="ECO:0000256" key="8">
    <source>
        <dbReference type="ARBA" id="ARBA00049067"/>
    </source>
</evidence>
<evidence type="ECO:0000256" key="5">
    <source>
        <dbReference type="ARBA" id="ARBA00022741"/>
    </source>
</evidence>
<keyword evidence="6" id="KW-0067">ATP-binding</keyword>
<gene>
    <name evidence="10" type="ORF">G8759_07985</name>
</gene>
<keyword evidence="10" id="KW-0418">Kinase</keyword>
<dbReference type="InterPro" id="IPR011009">
    <property type="entry name" value="Kinase-like_dom_sf"/>
</dbReference>
<dbReference type="AlphaFoldDB" id="A0A6G9AK44"/>
<proteinExistence type="inferred from homology"/>
<keyword evidence="5" id="KW-0547">Nucleotide-binding</keyword>
<evidence type="ECO:0000256" key="1">
    <source>
        <dbReference type="ARBA" id="ARBA00006219"/>
    </source>
</evidence>
<evidence type="ECO:0000313" key="10">
    <source>
        <dbReference type="EMBL" id="QIP12563.1"/>
    </source>
</evidence>
<dbReference type="EMBL" id="CP050063">
    <property type="protein sequence ID" value="QIP12563.1"/>
    <property type="molecule type" value="Genomic_DNA"/>
</dbReference>
<dbReference type="EC" id="2.7.1.175" evidence="2"/>